<evidence type="ECO:0000256" key="2">
    <source>
        <dbReference type="RuleBase" id="RU362080"/>
    </source>
</evidence>
<dbReference type="EMBL" id="RAPK01000006">
    <property type="protein sequence ID" value="RKD76332.1"/>
    <property type="molecule type" value="Genomic_DNA"/>
</dbReference>
<dbReference type="PANTHER" id="PTHR33713:SF6">
    <property type="entry name" value="ANTITOXIN YEFM"/>
    <property type="match status" value="1"/>
</dbReference>
<dbReference type="InterPro" id="IPR006442">
    <property type="entry name" value="Antitoxin_Phd/YefM"/>
</dbReference>
<sequence length="83" mass="9719">MSFITYSDARKNFKRILDQVNDNKEAIVIARKNGNAVLLAEDEYNNLMETIYLLKSPENSKRLLESIEQLKNRQSTERDLLDE</sequence>
<evidence type="ECO:0000256" key="1">
    <source>
        <dbReference type="ARBA" id="ARBA00009981"/>
    </source>
</evidence>
<comment type="caution">
    <text evidence="3">The sequence shown here is derived from an EMBL/GenBank/DDBJ whole genome shotgun (WGS) entry which is preliminary data.</text>
</comment>
<dbReference type="PANTHER" id="PTHR33713">
    <property type="entry name" value="ANTITOXIN YAFN-RELATED"/>
    <property type="match status" value="1"/>
</dbReference>
<dbReference type="OrthoDB" id="9802003at2"/>
<dbReference type="Pfam" id="PF02604">
    <property type="entry name" value="PhdYeFM_antitox"/>
    <property type="match status" value="1"/>
</dbReference>
<comment type="similarity">
    <text evidence="1 2">Belongs to the phD/YefM antitoxin family.</text>
</comment>
<evidence type="ECO:0000313" key="3">
    <source>
        <dbReference type="EMBL" id="RKD76332.1"/>
    </source>
</evidence>
<keyword evidence="4" id="KW-1185">Reference proteome</keyword>
<dbReference type="Gene3D" id="3.40.1620.10">
    <property type="entry name" value="YefM-like domain"/>
    <property type="match status" value="1"/>
</dbReference>
<proteinExistence type="inferred from homology"/>
<reference evidence="3 4" key="1">
    <citation type="submission" date="2018-09" db="EMBL/GenBank/DDBJ databases">
        <title>Genomic Encyclopedia of Archaeal and Bacterial Type Strains, Phase II (KMG-II): from individual species to whole genera.</title>
        <authorList>
            <person name="Goeker M."/>
        </authorList>
    </citation>
    <scope>NUCLEOTIDE SEQUENCE [LARGE SCALE GENOMIC DNA]</scope>
    <source>
        <strain evidence="3 4">DSM 17008</strain>
    </source>
</reference>
<organism evidence="3 4">
    <name type="scientific">Sinobaca qinghaiensis</name>
    <dbReference type="NCBI Taxonomy" id="342944"/>
    <lineage>
        <taxon>Bacteria</taxon>
        <taxon>Bacillati</taxon>
        <taxon>Bacillota</taxon>
        <taxon>Bacilli</taxon>
        <taxon>Bacillales</taxon>
        <taxon>Sporolactobacillaceae</taxon>
        <taxon>Sinobaca</taxon>
    </lineage>
</organism>
<dbReference type="InterPro" id="IPR036165">
    <property type="entry name" value="YefM-like_sf"/>
</dbReference>
<protein>
    <recommendedName>
        <fullName evidence="2">Antitoxin</fullName>
    </recommendedName>
</protein>
<dbReference type="Gene3D" id="1.10.1220.170">
    <property type="match status" value="1"/>
</dbReference>
<evidence type="ECO:0000313" key="4">
    <source>
        <dbReference type="Proteomes" id="UP000285120"/>
    </source>
</evidence>
<dbReference type="AlphaFoldDB" id="A0A419V8E6"/>
<gene>
    <name evidence="3" type="ORF">ATL39_0548</name>
</gene>
<dbReference type="NCBIfam" id="TIGR01552">
    <property type="entry name" value="phd_fam"/>
    <property type="match status" value="1"/>
</dbReference>
<comment type="function">
    <text evidence="2">Antitoxin component of a type II toxin-antitoxin (TA) system.</text>
</comment>
<dbReference type="Proteomes" id="UP000285120">
    <property type="component" value="Unassembled WGS sequence"/>
</dbReference>
<dbReference type="RefSeq" id="WP_120191744.1">
    <property type="nucleotide sequence ID" value="NZ_RAPK01000006.1"/>
</dbReference>
<dbReference type="InterPro" id="IPR051405">
    <property type="entry name" value="phD/YefM_antitoxin"/>
</dbReference>
<dbReference type="SUPFAM" id="SSF143120">
    <property type="entry name" value="YefM-like"/>
    <property type="match status" value="1"/>
</dbReference>
<name>A0A419V8E6_9BACL</name>
<accession>A0A419V8E6</accession>